<dbReference type="Proteomes" id="UP000002411">
    <property type="component" value="Chromosome"/>
</dbReference>
<dbReference type="STRING" id="431943.CKL_1541"/>
<dbReference type="KEGG" id="ckl:CKL_1541"/>
<dbReference type="AlphaFoldDB" id="A5N8F2"/>
<dbReference type="HOGENOM" id="CLU_2354809_0_0_9"/>
<evidence type="ECO:0000256" key="1">
    <source>
        <dbReference type="SAM" id="Phobius"/>
    </source>
</evidence>
<protein>
    <submittedName>
        <fullName evidence="2">Uncharacterized protein</fullName>
    </submittedName>
</protein>
<gene>
    <name evidence="2" type="ordered locus">CKL_1541</name>
</gene>
<keyword evidence="3" id="KW-1185">Reference proteome</keyword>
<sequence length="96" mass="11485">MYPSFKFTPTSLADSILNLFKASLACGTKTLFVLLLAMINFLLFFYILFYILCFILHYKFAPYKNYYTISLYENKLIFITNRNILYIKIILIQYFI</sequence>
<keyword evidence="1" id="KW-0472">Membrane</keyword>
<reference evidence="2 3" key="1">
    <citation type="journal article" date="2008" name="Proc. Natl. Acad. Sci. U.S.A.">
        <title>The genome of Clostridium kluyveri, a strict anaerobe with unique metabolic features.</title>
        <authorList>
            <person name="Seedorf H."/>
            <person name="Fricke W.F."/>
            <person name="Veith B."/>
            <person name="Brueggemann H."/>
            <person name="Liesegang H."/>
            <person name="Strittmatter A."/>
            <person name="Miethke M."/>
            <person name="Buckel W."/>
            <person name="Hinderberger J."/>
            <person name="Li F."/>
            <person name="Hagemeier C."/>
            <person name="Thauer R.K."/>
            <person name="Gottschalk G."/>
        </authorList>
    </citation>
    <scope>NUCLEOTIDE SEQUENCE [LARGE SCALE GENOMIC DNA]</scope>
    <source>
        <strain evidence="3">ATCC 8527 / DSM 555 / NCIMB 10680</strain>
    </source>
</reference>
<evidence type="ECO:0000313" key="3">
    <source>
        <dbReference type="Proteomes" id="UP000002411"/>
    </source>
</evidence>
<evidence type="ECO:0000313" key="2">
    <source>
        <dbReference type="EMBL" id="EDK33583.1"/>
    </source>
</evidence>
<keyword evidence="1" id="KW-1133">Transmembrane helix</keyword>
<proteinExistence type="predicted"/>
<feature type="transmembrane region" description="Helical" evidence="1">
    <location>
        <begin position="31"/>
        <end position="56"/>
    </location>
</feature>
<accession>A5N8F2</accession>
<dbReference type="EMBL" id="CP000673">
    <property type="protein sequence ID" value="EDK33583.1"/>
    <property type="molecule type" value="Genomic_DNA"/>
</dbReference>
<keyword evidence="1" id="KW-0812">Transmembrane</keyword>
<organism evidence="2 3">
    <name type="scientific">Clostridium kluyveri (strain ATCC 8527 / DSM 555 / NBRC 12016 / NCIMB 10680 / K1)</name>
    <dbReference type="NCBI Taxonomy" id="431943"/>
    <lineage>
        <taxon>Bacteria</taxon>
        <taxon>Bacillati</taxon>
        <taxon>Bacillota</taxon>
        <taxon>Clostridia</taxon>
        <taxon>Eubacteriales</taxon>
        <taxon>Clostridiaceae</taxon>
        <taxon>Clostridium</taxon>
    </lineage>
</organism>
<name>A5N8F2_CLOK5</name>